<feature type="signal peptide" evidence="2">
    <location>
        <begin position="1"/>
        <end position="20"/>
    </location>
</feature>
<protein>
    <submittedName>
        <fullName evidence="3">Uncharacterized protein</fullName>
    </submittedName>
</protein>
<evidence type="ECO:0000313" key="3">
    <source>
        <dbReference type="EMBL" id="BBX01235.1"/>
    </source>
</evidence>
<gene>
    <name evidence="3" type="ORF">MMOR_21710</name>
</gene>
<feature type="chain" id="PRO_5041909316" evidence="2">
    <location>
        <begin position="21"/>
        <end position="74"/>
    </location>
</feature>
<dbReference type="EMBL" id="AP022560">
    <property type="protein sequence ID" value="BBX01235.1"/>
    <property type="molecule type" value="Genomic_DNA"/>
</dbReference>
<evidence type="ECO:0000256" key="2">
    <source>
        <dbReference type="SAM" id="SignalP"/>
    </source>
</evidence>
<feature type="compositionally biased region" description="Low complexity" evidence="1">
    <location>
        <begin position="41"/>
        <end position="59"/>
    </location>
</feature>
<accession>A0AAD1HAK8</accession>
<keyword evidence="2" id="KW-0732">Signal</keyword>
<name>A0AAD1HAK8_9MYCO</name>
<dbReference type="RefSeq" id="WP_110810395.1">
    <property type="nucleotide sequence ID" value="NZ_AP022560.1"/>
</dbReference>
<sequence>MNRIKIASAGVGMAAVVAMGVLGVAMTTNDEGTATVGEGPEITLGETTTSSTGQTEIETPSASPEVTAEPAPTP</sequence>
<organism evidence="3 4">
    <name type="scientific">Mycolicibacterium moriokaense</name>
    <dbReference type="NCBI Taxonomy" id="39691"/>
    <lineage>
        <taxon>Bacteria</taxon>
        <taxon>Bacillati</taxon>
        <taxon>Actinomycetota</taxon>
        <taxon>Actinomycetes</taxon>
        <taxon>Mycobacteriales</taxon>
        <taxon>Mycobacteriaceae</taxon>
        <taxon>Mycolicibacterium</taxon>
    </lineage>
</organism>
<reference evidence="3 4" key="1">
    <citation type="journal article" date="2019" name="Emerg. Microbes Infect.">
        <title>Comprehensive subspecies identification of 175 nontuberculous mycobacteria species based on 7547 genomic profiles.</title>
        <authorList>
            <person name="Matsumoto Y."/>
            <person name="Kinjo T."/>
            <person name="Motooka D."/>
            <person name="Nabeya D."/>
            <person name="Jung N."/>
            <person name="Uechi K."/>
            <person name="Horii T."/>
            <person name="Iida T."/>
            <person name="Fujita J."/>
            <person name="Nakamura S."/>
        </authorList>
    </citation>
    <scope>NUCLEOTIDE SEQUENCE [LARGE SCALE GENOMIC DNA]</scope>
    <source>
        <strain evidence="3 4">JCM 6375</strain>
    </source>
</reference>
<evidence type="ECO:0000256" key="1">
    <source>
        <dbReference type="SAM" id="MobiDB-lite"/>
    </source>
</evidence>
<dbReference type="AlphaFoldDB" id="A0AAD1HAK8"/>
<feature type="region of interest" description="Disordered" evidence="1">
    <location>
        <begin position="30"/>
        <end position="74"/>
    </location>
</feature>
<keyword evidence="4" id="KW-1185">Reference proteome</keyword>
<dbReference type="Proteomes" id="UP000466681">
    <property type="component" value="Chromosome"/>
</dbReference>
<evidence type="ECO:0000313" key="4">
    <source>
        <dbReference type="Proteomes" id="UP000466681"/>
    </source>
</evidence>
<dbReference type="KEGG" id="mmor:MMOR_21710"/>
<proteinExistence type="predicted"/>